<dbReference type="GO" id="GO:0042981">
    <property type="term" value="P:regulation of apoptotic process"/>
    <property type="evidence" value="ECO:0007669"/>
    <property type="project" value="InterPro"/>
</dbReference>
<dbReference type="Proteomes" id="UP001152795">
    <property type="component" value="Unassembled WGS sequence"/>
</dbReference>
<dbReference type="GO" id="GO:0061630">
    <property type="term" value="F:ubiquitin protein ligase activity"/>
    <property type="evidence" value="ECO:0007669"/>
    <property type="project" value="TreeGrafter"/>
</dbReference>
<dbReference type="CDD" id="cd16448">
    <property type="entry name" value="RING-H2"/>
    <property type="match status" value="1"/>
</dbReference>
<dbReference type="GO" id="GO:0016567">
    <property type="term" value="P:protein ubiquitination"/>
    <property type="evidence" value="ECO:0007669"/>
    <property type="project" value="TreeGrafter"/>
</dbReference>
<evidence type="ECO:0000256" key="1">
    <source>
        <dbReference type="SAM" id="MobiDB-lite"/>
    </source>
</evidence>
<dbReference type="GO" id="GO:0008270">
    <property type="term" value="F:zinc ion binding"/>
    <property type="evidence" value="ECO:0007669"/>
    <property type="project" value="InterPro"/>
</dbReference>
<dbReference type="SUPFAM" id="SSF57850">
    <property type="entry name" value="RING/U-box"/>
    <property type="match status" value="1"/>
</dbReference>
<sequence length="762" mass="86587">MEENEATGTTTSQESFEFAEELKPNQCHFIILPLNLKSFRGEQSWIIIIQENINKLQQQKLKCVTKHDNNILFVNRDLSKSLDIKCLDCFVLSIYQTFLSSDTISSSGKASAVSFDSCDCFKTFSILRNILKSASTDQWVCFWLCHGKTHLFITDEKTSIPVEDFNQLEILVGQLIKLNNDVASILNTRVPLGETENDVKTVITSHITNQEEFFKEMNEIVYQKRKILKNVNTLVHKHCGTADDGKDSPGSAFRTITTNNNESGGSIPLRTLLQCIVVRLTPSNWTELRRYVARNIPLRVLGNIANNIDFFQELENRSMIQIRNTEYIRNGFYEIGRVDLVHLLDCIQEGDYSLLSLDTVRNRSDDNNLGSRTQPYVRQMRDLTLDTRRNDSIVDQRSLWSSSAAQTQSSSSQVREVIMTDGLIARSPRNMTGNSDARIDRPLQRRYRNVSQRTTPSTPYPVQEQIEEGTRNQEQTPENVLNNEEDTSAETINTDDVSIQSTNSDGLTPWSTNSEGTSPQGQNTEDTPSSGENEQDTPPQGANAQGSLLQGRSEDDTFPEGENVEETRAWMMKRQYACEHYDRYCNAQFACCEHFWPCHRCHNATSQCGERKLRSRDIKKLQCCRCGKVQGFPKESPNCVECNLKFAEYFCPMCHHLTGKQNHPFHCEKCGICRVHGDRSFHCDTCGVCLDINLRGNHKCRAGSAHDACCICFEDAFTGCQILPCSHKVHKECVNQLKKGETMQCPICREIFPHTMEKGKKS</sequence>
<accession>A0A7D9ILL9</accession>
<evidence type="ECO:0000313" key="3">
    <source>
        <dbReference type="Proteomes" id="UP001152795"/>
    </source>
</evidence>
<dbReference type="PANTHER" id="PTHR21319:SF53">
    <property type="entry name" value="RING FINGER AND CHY ZINC FINGER DOMAIN-CONTAINING PROTEIN 1"/>
    <property type="match status" value="1"/>
</dbReference>
<dbReference type="PROSITE" id="PS51266">
    <property type="entry name" value="ZF_CHY"/>
    <property type="match status" value="1"/>
</dbReference>
<organism evidence="2 3">
    <name type="scientific">Paramuricea clavata</name>
    <name type="common">Red gorgonian</name>
    <name type="synonym">Violescent sea-whip</name>
    <dbReference type="NCBI Taxonomy" id="317549"/>
    <lineage>
        <taxon>Eukaryota</taxon>
        <taxon>Metazoa</taxon>
        <taxon>Cnidaria</taxon>
        <taxon>Anthozoa</taxon>
        <taxon>Octocorallia</taxon>
        <taxon>Malacalcyonacea</taxon>
        <taxon>Plexauridae</taxon>
        <taxon>Paramuricea</taxon>
    </lineage>
</organism>
<name>A0A7D9ILL9_PARCT</name>
<proteinExistence type="predicted"/>
<dbReference type="InterPro" id="IPR037274">
    <property type="entry name" value="Znf_CHY_sf"/>
</dbReference>
<dbReference type="InterPro" id="IPR011029">
    <property type="entry name" value="DEATH-like_dom_sf"/>
</dbReference>
<feature type="compositionally biased region" description="Polar residues" evidence="1">
    <location>
        <begin position="472"/>
        <end position="482"/>
    </location>
</feature>
<dbReference type="PROSITE" id="PS51270">
    <property type="entry name" value="ZF_CTCHY"/>
    <property type="match status" value="1"/>
</dbReference>
<dbReference type="SUPFAM" id="SSF161245">
    <property type="entry name" value="Zinc hairpin stack"/>
    <property type="match status" value="1"/>
</dbReference>
<dbReference type="SUPFAM" id="SSF47986">
    <property type="entry name" value="DEATH domain"/>
    <property type="match status" value="1"/>
</dbReference>
<dbReference type="InterPro" id="IPR037275">
    <property type="entry name" value="Znf_CTCHY_sf"/>
</dbReference>
<feature type="region of interest" description="Disordered" evidence="1">
    <location>
        <begin position="422"/>
        <end position="564"/>
    </location>
</feature>
<protein>
    <submittedName>
        <fullName evidence="2">Histone-lysine N-methyltransferase, H3 lysine-79 specific-like</fullName>
    </submittedName>
</protein>
<dbReference type="Pfam" id="PF05495">
    <property type="entry name" value="zf-CHY"/>
    <property type="match status" value="1"/>
</dbReference>
<dbReference type="PANTHER" id="PTHR21319">
    <property type="entry name" value="RING FINGER AND CHY ZINC FINGER DOMAIN-CONTAINING PROTEIN 1"/>
    <property type="match status" value="1"/>
</dbReference>
<dbReference type="InterPro" id="IPR017921">
    <property type="entry name" value="Znf_CTCHY"/>
</dbReference>
<dbReference type="InterPro" id="IPR013083">
    <property type="entry name" value="Znf_RING/FYVE/PHD"/>
</dbReference>
<dbReference type="EMBL" id="CACRXK020007873">
    <property type="protein sequence ID" value="CAB4013406.1"/>
    <property type="molecule type" value="Genomic_DNA"/>
</dbReference>
<dbReference type="SUPFAM" id="SSF161219">
    <property type="entry name" value="CHY zinc finger-like"/>
    <property type="match status" value="1"/>
</dbReference>
<dbReference type="GO" id="GO:0006511">
    <property type="term" value="P:ubiquitin-dependent protein catabolic process"/>
    <property type="evidence" value="ECO:0007669"/>
    <property type="project" value="TreeGrafter"/>
</dbReference>
<dbReference type="InterPro" id="IPR001875">
    <property type="entry name" value="DED_dom"/>
</dbReference>
<gene>
    <name evidence="2" type="ORF">PACLA_8A031981</name>
</gene>
<dbReference type="InterPro" id="IPR001841">
    <property type="entry name" value="Znf_RING"/>
</dbReference>
<dbReference type="Pfam" id="PF13639">
    <property type="entry name" value="zf-RING_2"/>
    <property type="match status" value="1"/>
</dbReference>
<comment type="caution">
    <text evidence="2">The sequence shown here is derived from an EMBL/GenBank/DDBJ whole genome shotgun (WGS) entry which is preliminary data.</text>
</comment>
<dbReference type="Gene3D" id="3.30.40.10">
    <property type="entry name" value="Zinc/RING finger domain, C3HC4 (zinc finger)"/>
    <property type="match status" value="1"/>
</dbReference>
<dbReference type="GO" id="GO:0005634">
    <property type="term" value="C:nucleus"/>
    <property type="evidence" value="ECO:0007669"/>
    <property type="project" value="TreeGrafter"/>
</dbReference>
<dbReference type="PROSITE" id="PS50168">
    <property type="entry name" value="DED"/>
    <property type="match status" value="1"/>
</dbReference>
<dbReference type="Gene3D" id="1.10.533.10">
    <property type="entry name" value="Death Domain, Fas"/>
    <property type="match status" value="1"/>
</dbReference>
<reference evidence="2" key="1">
    <citation type="submission" date="2020-04" db="EMBL/GenBank/DDBJ databases">
        <authorList>
            <person name="Alioto T."/>
            <person name="Alioto T."/>
            <person name="Gomez Garrido J."/>
        </authorList>
    </citation>
    <scope>NUCLEOTIDE SEQUENCE</scope>
    <source>
        <strain evidence="2">A484AB</strain>
    </source>
</reference>
<feature type="compositionally biased region" description="Polar residues" evidence="1">
    <location>
        <begin position="489"/>
        <end position="550"/>
    </location>
</feature>
<dbReference type="AlphaFoldDB" id="A0A7D9ILL9"/>
<dbReference type="SMART" id="SM00184">
    <property type="entry name" value="RING"/>
    <property type="match status" value="1"/>
</dbReference>
<keyword evidence="3" id="KW-1185">Reference proteome</keyword>
<dbReference type="PROSITE" id="PS50089">
    <property type="entry name" value="ZF_RING_2"/>
    <property type="match status" value="1"/>
</dbReference>
<dbReference type="OrthoDB" id="5987560at2759"/>
<evidence type="ECO:0000313" key="2">
    <source>
        <dbReference type="EMBL" id="CAB4013406.1"/>
    </source>
</evidence>
<dbReference type="InterPro" id="IPR008913">
    <property type="entry name" value="Znf_CHY"/>
</dbReference>